<organism evidence="3 4">
    <name type="scientific">Gimesia alba</name>
    <dbReference type="NCBI Taxonomy" id="2527973"/>
    <lineage>
        <taxon>Bacteria</taxon>
        <taxon>Pseudomonadati</taxon>
        <taxon>Planctomycetota</taxon>
        <taxon>Planctomycetia</taxon>
        <taxon>Planctomycetales</taxon>
        <taxon>Planctomycetaceae</taxon>
        <taxon>Gimesia</taxon>
    </lineage>
</organism>
<accession>A0A517RDZ0</accession>
<feature type="region of interest" description="Disordered" evidence="2">
    <location>
        <begin position="1"/>
        <end position="32"/>
    </location>
</feature>
<dbReference type="PANTHER" id="PTHR12558">
    <property type="entry name" value="CELL DIVISION CYCLE 16,23,27"/>
    <property type="match status" value="1"/>
</dbReference>
<dbReference type="InterPro" id="IPR019734">
    <property type="entry name" value="TPR_rpt"/>
</dbReference>
<reference evidence="3 4" key="1">
    <citation type="submission" date="2019-02" db="EMBL/GenBank/DDBJ databases">
        <title>Deep-cultivation of Planctomycetes and their phenomic and genomic characterization uncovers novel biology.</title>
        <authorList>
            <person name="Wiegand S."/>
            <person name="Jogler M."/>
            <person name="Boedeker C."/>
            <person name="Pinto D."/>
            <person name="Vollmers J."/>
            <person name="Rivas-Marin E."/>
            <person name="Kohn T."/>
            <person name="Peeters S.H."/>
            <person name="Heuer A."/>
            <person name="Rast P."/>
            <person name="Oberbeckmann S."/>
            <person name="Bunk B."/>
            <person name="Jeske O."/>
            <person name="Meyerdierks A."/>
            <person name="Storesund J.E."/>
            <person name="Kallscheuer N."/>
            <person name="Luecker S."/>
            <person name="Lage O.M."/>
            <person name="Pohl T."/>
            <person name="Merkel B.J."/>
            <person name="Hornburger P."/>
            <person name="Mueller R.-W."/>
            <person name="Bruemmer F."/>
            <person name="Labrenz M."/>
            <person name="Spormann A.M."/>
            <person name="Op den Camp H."/>
            <person name="Overmann J."/>
            <person name="Amann R."/>
            <person name="Jetten M.S.M."/>
            <person name="Mascher T."/>
            <person name="Medema M.H."/>
            <person name="Devos D.P."/>
            <person name="Kaster A.-K."/>
            <person name="Ovreas L."/>
            <person name="Rohde M."/>
            <person name="Galperin M.Y."/>
            <person name="Jogler C."/>
        </authorList>
    </citation>
    <scope>NUCLEOTIDE SEQUENCE [LARGE SCALE GENOMIC DNA]</scope>
    <source>
        <strain evidence="3 4">Pan241w</strain>
    </source>
</reference>
<dbReference type="PANTHER" id="PTHR12558:SF13">
    <property type="entry name" value="CELL DIVISION CYCLE PROTEIN 27 HOMOLOG"/>
    <property type="match status" value="1"/>
</dbReference>
<dbReference type="SMART" id="SM00028">
    <property type="entry name" value="TPR"/>
    <property type="match status" value="8"/>
</dbReference>
<dbReference type="RefSeq" id="WP_145214675.1">
    <property type="nucleotide sequence ID" value="NZ_CP036269.1"/>
</dbReference>
<keyword evidence="1" id="KW-0802">TPR repeat</keyword>
<feature type="compositionally biased region" description="Acidic residues" evidence="2">
    <location>
        <begin position="1"/>
        <end position="13"/>
    </location>
</feature>
<feature type="repeat" description="TPR" evidence="1">
    <location>
        <begin position="540"/>
        <end position="573"/>
    </location>
</feature>
<name>A0A517RDZ0_9PLAN</name>
<evidence type="ECO:0000313" key="3">
    <source>
        <dbReference type="EMBL" id="QDT42080.1"/>
    </source>
</evidence>
<evidence type="ECO:0000256" key="2">
    <source>
        <dbReference type="SAM" id="MobiDB-lite"/>
    </source>
</evidence>
<dbReference type="Pfam" id="PF13181">
    <property type="entry name" value="TPR_8"/>
    <property type="match status" value="1"/>
</dbReference>
<dbReference type="Gene3D" id="1.25.40.10">
    <property type="entry name" value="Tetratricopeptide repeat domain"/>
    <property type="match status" value="3"/>
</dbReference>
<proteinExistence type="predicted"/>
<dbReference type="PROSITE" id="PS50005">
    <property type="entry name" value="TPR"/>
    <property type="match status" value="2"/>
</dbReference>
<dbReference type="Proteomes" id="UP000317171">
    <property type="component" value="Chromosome"/>
</dbReference>
<keyword evidence="4" id="KW-1185">Reference proteome</keyword>
<dbReference type="OrthoDB" id="251479at2"/>
<dbReference type="InterPro" id="IPR011990">
    <property type="entry name" value="TPR-like_helical_dom_sf"/>
</dbReference>
<protein>
    <submittedName>
        <fullName evidence="3">Tol-pal system protein YbgF</fullName>
    </submittedName>
</protein>
<dbReference type="Pfam" id="PF13174">
    <property type="entry name" value="TPR_6"/>
    <property type="match status" value="1"/>
</dbReference>
<sequence>MAEENEDQPESDEAANVAVQEPPADKAEETAVEETEAVALSLRDKVTKFAKARWKLLGGAASVLTLLSIYLLSGTGEPEKTPKEKLAEALQTLETSQDAKSWAQAQKMAYDLKKEEYQDPDFPGALYYIFGVVAFRNAEELQGEAQDKQYLIASRYLKEAERRAIDQEHRPEWCYALGTCLNLLGSAKQSRSLLEEAVETFPAGRLKASMLLTDIYLDHKADAELKKAFELNTDAIQIEGLDVETLDRLYLQRAQIFLAQGKNEQAQKVLAQVKQKESVNQVTLVFQAQTMMAEGKYKEALSILAPVKDNLGLERKFPRQASYLMGLCAESLHDDEAAIGFYEQTTYRYAGTHEGLAADLHLAELLRKNGRTEEALIAYRKSLRSIENPDEFRNRWINLERIQKYVLDAWNDWVDEDKIKNGVTHFNAAIQLSDYLTPVFPEVQAKELAANANRRWAEYLERLYEDSTVSEQEALRPKLNERWKQSGIAYFELARKLSTSDRYGEILSISAEHFQKGHDFETALNVLTRFINTNPDKQMSQALVRRGEILLELDRLDQAIDHFQRVITNYPTDVASFEAKYLMGVAYLEKNDLDRAQEVWKNILESSNLTPKAKQWGDSLFSLGKLNFHLGKISDSKKDNVEQETTAEQQSPPKVKNVYYEEATNRLREYVDRYPDSEKVHEARYLLARSLQNLADQPFREMKDAKTDNARQELKRKQFAYLNMANEQLQILNRELRRLESLDRLDALGKRLLKSTCFGMAHLLYLTEEYEEAIKYYHDAVNRYPQCTEVLIAYMKMSGCYESLGKKNEAKSMIEQAKIILRQMPDSVFDSKATNLGREEWNRWLDWSRELRDSDNRTKQAQDGTGV</sequence>
<feature type="repeat" description="TPR" evidence="1">
    <location>
        <begin position="754"/>
        <end position="787"/>
    </location>
</feature>
<dbReference type="EMBL" id="CP036269">
    <property type="protein sequence ID" value="QDT42080.1"/>
    <property type="molecule type" value="Genomic_DNA"/>
</dbReference>
<dbReference type="SUPFAM" id="SSF48452">
    <property type="entry name" value="TPR-like"/>
    <property type="match status" value="3"/>
</dbReference>
<dbReference type="KEGG" id="gaz:Pan241w_21610"/>
<gene>
    <name evidence="3" type="ORF">Pan241w_21610</name>
</gene>
<evidence type="ECO:0000256" key="1">
    <source>
        <dbReference type="PROSITE-ProRule" id="PRU00339"/>
    </source>
</evidence>
<dbReference type="AlphaFoldDB" id="A0A517RDZ0"/>
<evidence type="ECO:0000313" key="4">
    <source>
        <dbReference type="Proteomes" id="UP000317171"/>
    </source>
</evidence>